<evidence type="ECO:0000313" key="7">
    <source>
        <dbReference type="Proteomes" id="UP001221597"/>
    </source>
</evidence>
<name>A0ABY8J359_9BACI</name>
<feature type="transmembrane region" description="Helical" evidence="5">
    <location>
        <begin position="400"/>
        <end position="421"/>
    </location>
</feature>
<organism evidence="6 7">
    <name type="scientific">Halobacillus naozhouensis</name>
    <dbReference type="NCBI Taxonomy" id="554880"/>
    <lineage>
        <taxon>Bacteria</taxon>
        <taxon>Bacillati</taxon>
        <taxon>Bacillota</taxon>
        <taxon>Bacilli</taxon>
        <taxon>Bacillales</taxon>
        <taxon>Bacillaceae</taxon>
        <taxon>Halobacillus</taxon>
    </lineage>
</organism>
<comment type="subcellular location">
    <subcellularLocation>
        <location evidence="4">Cell membrane</location>
    </subcellularLocation>
    <subcellularLocation>
        <location evidence="1">Membrane</location>
        <topology evidence="1">Multi-pass membrane protein</topology>
    </subcellularLocation>
</comment>
<evidence type="ECO:0000313" key="6">
    <source>
        <dbReference type="EMBL" id="WFT76923.1"/>
    </source>
</evidence>
<evidence type="ECO:0000256" key="2">
    <source>
        <dbReference type="ARBA" id="ARBA00005278"/>
    </source>
</evidence>
<evidence type="ECO:0000256" key="1">
    <source>
        <dbReference type="ARBA" id="ARBA00004141"/>
    </source>
</evidence>
<reference evidence="6 7" key="1">
    <citation type="submission" date="2023-04" db="EMBL/GenBank/DDBJ databases">
        <title>Genome sequence of Halobacillus naozhouensis KACC 21980.</title>
        <authorList>
            <person name="Kim S."/>
            <person name="Heo J."/>
            <person name="Kwon S.-W."/>
        </authorList>
    </citation>
    <scope>NUCLEOTIDE SEQUENCE [LARGE SCALE GENOMIC DNA]</scope>
    <source>
        <strain evidence="6 7">KCTC 13234</strain>
    </source>
</reference>
<feature type="transmembrane region" description="Helical" evidence="5">
    <location>
        <begin position="236"/>
        <end position="257"/>
    </location>
</feature>
<feature type="transmembrane region" description="Helical" evidence="5">
    <location>
        <begin position="373"/>
        <end position="393"/>
    </location>
</feature>
<comment type="similarity">
    <text evidence="2 4">Belongs to the GerABKA family.</text>
</comment>
<feature type="transmembrane region" description="Helical" evidence="5">
    <location>
        <begin position="347"/>
        <end position="367"/>
    </location>
</feature>
<dbReference type="PANTHER" id="PTHR22550">
    <property type="entry name" value="SPORE GERMINATION PROTEIN"/>
    <property type="match status" value="1"/>
</dbReference>
<evidence type="ECO:0000256" key="4">
    <source>
        <dbReference type="PIRNR" id="PIRNR005690"/>
    </source>
</evidence>
<protein>
    <submittedName>
        <fullName evidence="6">Spore germination protein</fullName>
    </submittedName>
</protein>
<dbReference type="InterPro" id="IPR004995">
    <property type="entry name" value="Spore_Ger"/>
</dbReference>
<dbReference type="InterPro" id="IPR050768">
    <property type="entry name" value="UPF0353/GerABKA_families"/>
</dbReference>
<dbReference type="PIRSF" id="PIRSF005690">
    <property type="entry name" value="GerBA"/>
    <property type="match status" value="1"/>
</dbReference>
<keyword evidence="5" id="KW-1133">Transmembrane helix</keyword>
<gene>
    <name evidence="6" type="ORF">P9989_07960</name>
</gene>
<evidence type="ECO:0000256" key="5">
    <source>
        <dbReference type="SAM" id="Phobius"/>
    </source>
</evidence>
<accession>A0ABY8J359</accession>
<feature type="transmembrane region" description="Helical" evidence="5">
    <location>
        <begin position="278"/>
        <end position="297"/>
    </location>
</feature>
<dbReference type="Pfam" id="PF03323">
    <property type="entry name" value="GerA"/>
    <property type="match status" value="1"/>
</dbReference>
<evidence type="ECO:0000256" key="3">
    <source>
        <dbReference type="ARBA" id="ARBA00023136"/>
    </source>
</evidence>
<dbReference type="Proteomes" id="UP001221597">
    <property type="component" value="Chromosome"/>
</dbReference>
<proteinExistence type="inferred from homology"/>
<sequence length="480" mass="53314">MLDQPSDLITRPFIVGETGPACAIIYIDGLTDTKVINDSIMKNLQIGVDEIESRSEETETALLDRLSHHFISSGSVKKVTTMDEASLAILSGDTALFVEGTDQLLVIDTKGWKSRSIEQPTTEGTIRGPRDAFTESIRTNTMLIRRRIRDANLRFKSQQIGRRSKTRLTVAYIDGIVHNDLLQEVNKRLESIDLDDAPESGYIEQWIEDSFLSPFPQMHNTERPDKVATALTEGKIAILLDGTPFVLIAPATFGAMMHSPEDYYERWMIGTLLRILRYFAAFLAVFLPALYIALVSYHPGLIPSKLAFSIAATREGLPFPAVIEAFLMEITMELLREAGIRLPKPIGQTIGIVGGLVIGEAAVSAGIVSPVMVIIVAVTAIASFSLPSYSFAISIRMLRFSFMLAAAFLGLYGIILAYIMVNIHIVNLKSFGIPYSTPFAPAFKSDWKDLVLRVPIPMMNRRPKFLQPEDEKRIDKEDQS</sequence>
<dbReference type="EMBL" id="CP121671">
    <property type="protein sequence ID" value="WFT76923.1"/>
    <property type="molecule type" value="Genomic_DNA"/>
</dbReference>
<keyword evidence="5" id="KW-0812">Transmembrane</keyword>
<dbReference type="PANTHER" id="PTHR22550:SF5">
    <property type="entry name" value="LEUCINE ZIPPER PROTEIN 4"/>
    <property type="match status" value="1"/>
</dbReference>
<keyword evidence="7" id="KW-1185">Reference proteome</keyword>
<keyword evidence="3 4" id="KW-0472">Membrane</keyword>